<dbReference type="EMBL" id="CM000766">
    <property type="protein sequence ID" value="OQU80997.1"/>
    <property type="molecule type" value="Genomic_DNA"/>
</dbReference>
<reference evidence="2" key="2">
    <citation type="journal article" date="2018" name="Plant J.">
        <title>The Sorghum bicolor reference genome: improved assembly, gene annotations, a transcriptome atlas, and signatures of genome organization.</title>
        <authorList>
            <person name="McCormick R.F."/>
            <person name="Truong S.K."/>
            <person name="Sreedasyam A."/>
            <person name="Jenkins J."/>
            <person name="Shu S."/>
            <person name="Sims D."/>
            <person name="Kennedy M."/>
            <person name="Amirebrahimi M."/>
            <person name="Weers B.D."/>
            <person name="McKinley B."/>
            <person name="Mattison A."/>
            <person name="Morishige D.T."/>
            <person name="Grimwood J."/>
            <person name="Schmutz J."/>
            <person name="Mullet J.E."/>
        </authorList>
    </citation>
    <scope>NUCLEOTIDE SEQUENCE [LARGE SCALE GENOMIC DNA]</scope>
    <source>
        <strain evidence="2">cv. BTx623</strain>
    </source>
</reference>
<gene>
    <name evidence="1" type="ORF">SORBI_3007G220066</name>
</gene>
<organism evidence="1 2">
    <name type="scientific">Sorghum bicolor</name>
    <name type="common">Sorghum</name>
    <name type="synonym">Sorghum vulgare</name>
    <dbReference type="NCBI Taxonomy" id="4558"/>
    <lineage>
        <taxon>Eukaryota</taxon>
        <taxon>Viridiplantae</taxon>
        <taxon>Streptophyta</taxon>
        <taxon>Embryophyta</taxon>
        <taxon>Tracheophyta</taxon>
        <taxon>Spermatophyta</taxon>
        <taxon>Magnoliopsida</taxon>
        <taxon>Liliopsida</taxon>
        <taxon>Poales</taxon>
        <taxon>Poaceae</taxon>
        <taxon>PACMAD clade</taxon>
        <taxon>Panicoideae</taxon>
        <taxon>Andropogonodae</taxon>
        <taxon>Andropogoneae</taxon>
        <taxon>Sorghinae</taxon>
        <taxon>Sorghum</taxon>
    </lineage>
</organism>
<sequence length="91" mass="10236">MIRLHYIGGDYCHLHRACIAFQQPAAASTTHCRSSQPGVRHATHMSVLQPLPDCYDGQDRSTGPYNETTASSVCRSCRIRRQPSESYREVN</sequence>
<keyword evidence="2" id="KW-1185">Reference proteome</keyword>
<dbReference type="AlphaFoldDB" id="A0A1Z5RBB1"/>
<protein>
    <submittedName>
        <fullName evidence="1">Uncharacterized protein</fullName>
    </submittedName>
</protein>
<evidence type="ECO:0000313" key="2">
    <source>
        <dbReference type="Proteomes" id="UP000000768"/>
    </source>
</evidence>
<proteinExistence type="predicted"/>
<dbReference type="Gramene" id="OQU80997">
    <property type="protein sequence ID" value="OQU80997"/>
    <property type="gene ID" value="SORBI_3007G220066"/>
</dbReference>
<accession>A0A1Z5RBB1</accession>
<evidence type="ECO:0000313" key="1">
    <source>
        <dbReference type="EMBL" id="OQU80997.1"/>
    </source>
</evidence>
<name>A0A1Z5RBB1_SORBI</name>
<dbReference type="InParanoid" id="A0A1Z5RBB1"/>
<reference evidence="1 2" key="1">
    <citation type="journal article" date="2009" name="Nature">
        <title>The Sorghum bicolor genome and the diversification of grasses.</title>
        <authorList>
            <person name="Paterson A.H."/>
            <person name="Bowers J.E."/>
            <person name="Bruggmann R."/>
            <person name="Dubchak I."/>
            <person name="Grimwood J."/>
            <person name="Gundlach H."/>
            <person name="Haberer G."/>
            <person name="Hellsten U."/>
            <person name="Mitros T."/>
            <person name="Poliakov A."/>
            <person name="Schmutz J."/>
            <person name="Spannagl M."/>
            <person name="Tang H."/>
            <person name="Wang X."/>
            <person name="Wicker T."/>
            <person name="Bharti A.K."/>
            <person name="Chapman J."/>
            <person name="Feltus F.A."/>
            <person name="Gowik U."/>
            <person name="Grigoriev I.V."/>
            <person name="Lyons E."/>
            <person name="Maher C.A."/>
            <person name="Martis M."/>
            <person name="Narechania A."/>
            <person name="Otillar R.P."/>
            <person name="Penning B.W."/>
            <person name="Salamov A.A."/>
            <person name="Wang Y."/>
            <person name="Zhang L."/>
            <person name="Carpita N.C."/>
            <person name="Freeling M."/>
            <person name="Gingle A.R."/>
            <person name="Hash C.T."/>
            <person name="Keller B."/>
            <person name="Klein P."/>
            <person name="Kresovich S."/>
            <person name="McCann M.C."/>
            <person name="Ming R."/>
            <person name="Peterson D.G."/>
            <person name="Mehboob-ur-Rahman"/>
            <person name="Ware D."/>
            <person name="Westhoff P."/>
            <person name="Mayer K.F."/>
            <person name="Messing J."/>
            <person name="Rokhsar D.S."/>
        </authorList>
    </citation>
    <scope>NUCLEOTIDE SEQUENCE [LARGE SCALE GENOMIC DNA]</scope>
    <source>
        <strain evidence="2">cv. BTx623</strain>
    </source>
</reference>
<dbReference type="Proteomes" id="UP000000768">
    <property type="component" value="Chromosome 7"/>
</dbReference>